<gene>
    <name evidence="1" type="ORF">CWI38_0391p0030</name>
</gene>
<dbReference type="EMBL" id="PITK01000391">
    <property type="protein sequence ID" value="TBU13569.1"/>
    <property type="molecule type" value="Genomic_DNA"/>
</dbReference>
<name>A0A4Q9LXP1_9MICR</name>
<dbReference type="InterPro" id="IPR032675">
    <property type="entry name" value="LRR_dom_sf"/>
</dbReference>
<accession>A0A4Q9LXP1</accession>
<dbReference type="SUPFAM" id="SSF52047">
    <property type="entry name" value="RNI-like"/>
    <property type="match status" value="1"/>
</dbReference>
<organism evidence="1 2">
    <name type="scientific">Hamiltosporidium tvaerminnensis</name>
    <dbReference type="NCBI Taxonomy" id="1176355"/>
    <lineage>
        <taxon>Eukaryota</taxon>
        <taxon>Fungi</taxon>
        <taxon>Fungi incertae sedis</taxon>
        <taxon>Microsporidia</taxon>
        <taxon>Dubosqiidae</taxon>
        <taxon>Hamiltosporidium</taxon>
    </lineage>
</organism>
<keyword evidence="2" id="KW-1185">Reference proteome</keyword>
<evidence type="ECO:0000313" key="1">
    <source>
        <dbReference type="EMBL" id="TBU13569.1"/>
    </source>
</evidence>
<dbReference type="Proteomes" id="UP000292282">
    <property type="component" value="Unassembled WGS sequence"/>
</dbReference>
<dbReference type="Gene3D" id="3.80.10.10">
    <property type="entry name" value="Ribonuclease Inhibitor"/>
    <property type="match status" value="1"/>
</dbReference>
<evidence type="ECO:0000313" key="2">
    <source>
        <dbReference type="Proteomes" id="UP000292282"/>
    </source>
</evidence>
<reference evidence="1 2" key="1">
    <citation type="submission" date="2017-12" db="EMBL/GenBank/DDBJ databases">
        <authorList>
            <person name="Pombert J.-F."/>
            <person name="Haag K.L."/>
            <person name="Ebert D."/>
        </authorList>
    </citation>
    <scope>NUCLEOTIDE SEQUENCE [LARGE SCALE GENOMIC DNA]</scope>
    <source>
        <strain evidence="1">IL-G-3</strain>
    </source>
</reference>
<dbReference type="VEuPathDB" id="MicrosporidiaDB:CWI38_0391p0030"/>
<proteinExistence type="predicted"/>
<sequence>MHINLSKEMNVVFNILHDTKETASELMYKEFSTKCLCQIKRDVLNERDESIYIEKMAIRNVNWQYDKYTIKNFERIGFENVIKIIWYSLVKSEEINNFDIEKISFHFSKQDYFSHKMFKKISQEYFKVIKFEMNTINSFFSKKEINDISNKGKGLYTREGKHVLTINNSEFDLFISEKVDVHPKSKSLFLIFLNTLDIRYLHFCDLYINDSKAFCIILENLKKRIDEIVFFKAFIYDETIISLNANLNFVDLEKNIFIYCNIDENMVVFDFLSKINELVFYEDNILSKKYLRHEIKDKENHNIVENIIEILERTYKKSTPEESVRQNKKITEEYENFYLRLLNEKKCKNKQRYIIDKNIKRIEITSSKITSKFRTEILNVNGLARLEINYSDILFESDICVKNKSIKYFKFWKNKGEIFGYFFELLNMMVDLKEVFFMSEETLKLSRSVSQIFYITELNLLNVNRMIDFLKILANNKNFDLTAAYNDILDLECPSDSVKFLFKNYDLSSINELSLYDFSIDKSNLKAFSNLLNLKELNFFRINFENISLSELFCASQEYKIKIMKLKEINISEKDLIFIANLKNLKKLEFERCYIQQKTYIHSIKMLFINEFYIELTYFKRFGQLSEETIQFIKEAFGVKNSEINVI</sequence>
<protein>
    <submittedName>
        <fullName evidence="1">Uncharacterized protein</fullName>
    </submittedName>
</protein>
<dbReference type="AlphaFoldDB" id="A0A4Q9LXP1"/>
<comment type="caution">
    <text evidence="1">The sequence shown here is derived from an EMBL/GenBank/DDBJ whole genome shotgun (WGS) entry which is preliminary data.</text>
</comment>